<reference evidence="1" key="1">
    <citation type="submission" date="2019-11" db="EMBL/GenBank/DDBJ databases">
        <title>Bipolaris sorokiniana Genome sequencing.</title>
        <authorList>
            <person name="Wang H."/>
        </authorList>
    </citation>
    <scope>NUCLEOTIDE SEQUENCE</scope>
</reference>
<proteinExistence type="predicted"/>
<sequence length="74" mass="7613">MATPTAYARTMFEYTSGQLRDVASSPSLETLPVTPPAHPSPPVALHASIFAGRSAALFSMPSPGVSAEPSPTLS</sequence>
<evidence type="ECO:0000313" key="2">
    <source>
        <dbReference type="Proteomes" id="UP000624244"/>
    </source>
</evidence>
<accession>A0A8H5ZP08</accession>
<dbReference type="Proteomes" id="UP000624244">
    <property type="component" value="Unassembled WGS sequence"/>
</dbReference>
<protein>
    <submittedName>
        <fullName evidence="1">Uncharacterized protein</fullName>
    </submittedName>
</protein>
<name>A0A8H5ZP08_COCSA</name>
<comment type="caution">
    <text evidence="1">The sequence shown here is derived from an EMBL/GenBank/DDBJ whole genome shotgun (WGS) entry which is preliminary data.</text>
</comment>
<dbReference type="EMBL" id="WNKQ01000003">
    <property type="protein sequence ID" value="KAF5852414.1"/>
    <property type="molecule type" value="Genomic_DNA"/>
</dbReference>
<organism evidence="1 2">
    <name type="scientific">Cochliobolus sativus</name>
    <name type="common">Common root rot and spot blotch fungus</name>
    <name type="synonym">Bipolaris sorokiniana</name>
    <dbReference type="NCBI Taxonomy" id="45130"/>
    <lineage>
        <taxon>Eukaryota</taxon>
        <taxon>Fungi</taxon>
        <taxon>Dikarya</taxon>
        <taxon>Ascomycota</taxon>
        <taxon>Pezizomycotina</taxon>
        <taxon>Dothideomycetes</taxon>
        <taxon>Pleosporomycetidae</taxon>
        <taxon>Pleosporales</taxon>
        <taxon>Pleosporineae</taxon>
        <taxon>Pleosporaceae</taxon>
        <taxon>Bipolaris</taxon>
    </lineage>
</organism>
<gene>
    <name evidence="1" type="ORF">GGP41_007845</name>
</gene>
<evidence type="ECO:0000313" key="1">
    <source>
        <dbReference type="EMBL" id="KAF5852414.1"/>
    </source>
</evidence>
<dbReference type="AlphaFoldDB" id="A0A8H5ZP08"/>